<evidence type="ECO:0000256" key="1">
    <source>
        <dbReference type="SAM" id="MobiDB-lite"/>
    </source>
</evidence>
<proteinExistence type="predicted"/>
<keyword evidence="2" id="KW-0732">Signal</keyword>
<organism evidence="3 4">
    <name type="scientific">Rhodovarius crocodyli</name>
    <dbReference type="NCBI Taxonomy" id="1979269"/>
    <lineage>
        <taxon>Bacteria</taxon>
        <taxon>Pseudomonadati</taxon>
        <taxon>Pseudomonadota</taxon>
        <taxon>Alphaproteobacteria</taxon>
        <taxon>Acetobacterales</taxon>
        <taxon>Roseomonadaceae</taxon>
        <taxon>Rhodovarius</taxon>
    </lineage>
</organism>
<accession>A0A437LYZ1</accession>
<dbReference type="AlphaFoldDB" id="A0A437LYZ1"/>
<dbReference type="OrthoDB" id="9791759at2"/>
<evidence type="ECO:0000256" key="2">
    <source>
        <dbReference type="SAM" id="SignalP"/>
    </source>
</evidence>
<dbReference type="RefSeq" id="WP_127790027.1">
    <property type="nucleotide sequence ID" value="NZ_SACL01000013.1"/>
</dbReference>
<evidence type="ECO:0000313" key="3">
    <source>
        <dbReference type="EMBL" id="RVT90585.1"/>
    </source>
</evidence>
<feature type="region of interest" description="Disordered" evidence="1">
    <location>
        <begin position="506"/>
        <end position="525"/>
    </location>
</feature>
<keyword evidence="4" id="KW-1185">Reference proteome</keyword>
<evidence type="ECO:0008006" key="5">
    <source>
        <dbReference type="Google" id="ProtNLM"/>
    </source>
</evidence>
<dbReference type="EMBL" id="SACL01000013">
    <property type="protein sequence ID" value="RVT90585.1"/>
    <property type="molecule type" value="Genomic_DNA"/>
</dbReference>
<protein>
    <recommendedName>
        <fullName evidence="5">Glycosyl hydrolase-like 10 domain-containing protein</fullName>
    </recommendedName>
</protein>
<evidence type="ECO:0000313" key="4">
    <source>
        <dbReference type="Proteomes" id="UP000282957"/>
    </source>
</evidence>
<dbReference type="Proteomes" id="UP000282957">
    <property type="component" value="Unassembled WGS sequence"/>
</dbReference>
<comment type="caution">
    <text evidence="3">The sequence shown here is derived from an EMBL/GenBank/DDBJ whole genome shotgun (WGS) entry which is preliminary data.</text>
</comment>
<feature type="signal peptide" evidence="2">
    <location>
        <begin position="1"/>
        <end position="27"/>
    </location>
</feature>
<name>A0A437LYZ1_9PROT</name>
<sequence length="564" mass="62381">MPAPITRRRLVLAGVLFASAPAAPVAAQQARSTRLYYSDDITHILTNLAPWRRNRETFSNALIAASMDEAINAGVDHYVVQPGTGWVPWWRSSIYPADQHYRWFAETFGIRPSGFGRYMIEGGDVVAAALAHARQRNVPLTVSVRLNDVHGIFYSGVTPQQWRSSQDNRDIQPAMARNLEFISRVHMEHPEWRLDPSPPDYRNARSAAGRLWNWAVPDVVQYRASLLEELVRTYALSGLELDFMRFPAFFQQQFPMQARQQVMRGFLTRIRSALGTGREMAVRVPLTLSGWGALGLAPALLREAGVDRVTLSAHTFTSQDLDFAATREALRGFRVAIEMGQGRHLRQYDMRAPAAERGPTEDYIVNCRPEDFLSTGQLAAAAGFEAVSMFNFVYYRQRAAETVDFDPSREPPWATLRALKQPGQAQMRARSSFLGTVFPDGLPERSVPVDVPPGGAPLGLRLNVPAPARASSGAGSLRLTLADRRSMRAPGADAAWQVMLNGQALTPDNSGGRTTLAPDPPPGLAPQGWVVPQNLAKPGPNRLEIRQTGGDPTRLWQAELYLPA</sequence>
<reference evidence="3 4" key="1">
    <citation type="submission" date="2019-01" db="EMBL/GenBank/DDBJ databases">
        <authorList>
            <person name="Chen W.-M."/>
        </authorList>
    </citation>
    <scope>NUCLEOTIDE SEQUENCE [LARGE SCALE GENOMIC DNA]</scope>
    <source>
        <strain evidence="3 4">CCP-6</strain>
    </source>
</reference>
<feature type="chain" id="PRO_5019516142" description="Glycosyl hydrolase-like 10 domain-containing protein" evidence="2">
    <location>
        <begin position="28"/>
        <end position="564"/>
    </location>
</feature>
<gene>
    <name evidence="3" type="ORF">EOD42_23420</name>
</gene>